<name>A0A517YDF4_9BACT</name>
<dbReference type="SUPFAM" id="SSF49879">
    <property type="entry name" value="SMAD/FHA domain"/>
    <property type="match status" value="1"/>
</dbReference>
<dbReference type="Proteomes" id="UP000315017">
    <property type="component" value="Chromosome"/>
</dbReference>
<keyword evidence="3" id="KW-1185">Reference proteome</keyword>
<dbReference type="Pfam" id="PF00498">
    <property type="entry name" value="FHA"/>
    <property type="match status" value="1"/>
</dbReference>
<feature type="domain" description="FHA" evidence="1">
    <location>
        <begin position="46"/>
        <end position="94"/>
    </location>
</feature>
<organism evidence="2 3">
    <name type="scientific">Anatilimnocola aggregata</name>
    <dbReference type="NCBI Taxonomy" id="2528021"/>
    <lineage>
        <taxon>Bacteria</taxon>
        <taxon>Pseudomonadati</taxon>
        <taxon>Planctomycetota</taxon>
        <taxon>Planctomycetia</taxon>
        <taxon>Pirellulales</taxon>
        <taxon>Pirellulaceae</taxon>
        <taxon>Anatilimnocola</taxon>
    </lineage>
</organism>
<protein>
    <submittedName>
        <fullName evidence="2">FHA domain protein</fullName>
    </submittedName>
</protein>
<dbReference type="PROSITE" id="PS50006">
    <property type="entry name" value="FHA_DOMAIN"/>
    <property type="match status" value="1"/>
</dbReference>
<reference evidence="2 3" key="1">
    <citation type="submission" date="2019-02" db="EMBL/GenBank/DDBJ databases">
        <title>Deep-cultivation of Planctomycetes and their phenomic and genomic characterization uncovers novel biology.</title>
        <authorList>
            <person name="Wiegand S."/>
            <person name="Jogler M."/>
            <person name="Boedeker C."/>
            <person name="Pinto D."/>
            <person name="Vollmers J."/>
            <person name="Rivas-Marin E."/>
            <person name="Kohn T."/>
            <person name="Peeters S.H."/>
            <person name="Heuer A."/>
            <person name="Rast P."/>
            <person name="Oberbeckmann S."/>
            <person name="Bunk B."/>
            <person name="Jeske O."/>
            <person name="Meyerdierks A."/>
            <person name="Storesund J.E."/>
            <person name="Kallscheuer N."/>
            <person name="Luecker S."/>
            <person name="Lage O.M."/>
            <person name="Pohl T."/>
            <person name="Merkel B.J."/>
            <person name="Hornburger P."/>
            <person name="Mueller R.-W."/>
            <person name="Bruemmer F."/>
            <person name="Labrenz M."/>
            <person name="Spormann A.M."/>
            <person name="Op den Camp H."/>
            <person name="Overmann J."/>
            <person name="Amann R."/>
            <person name="Jetten M.S.M."/>
            <person name="Mascher T."/>
            <person name="Medema M.H."/>
            <person name="Devos D.P."/>
            <person name="Kaster A.-K."/>
            <person name="Ovreas L."/>
            <person name="Rohde M."/>
            <person name="Galperin M.Y."/>
            <person name="Jogler C."/>
        </authorList>
    </citation>
    <scope>NUCLEOTIDE SEQUENCE [LARGE SCALE GENOMIC DNA]</scope>
    <source>
        <strain evidence="2 3">ETA_A8</strain>
    </source>
</reference>
<evidence type="ECO:0000313" key="2">
    <source>
        <dbReference type="EMBL" id="QDU28266.1"/>
    </source>
</evidence>
<proteinExistence type="predicted"/>
<dbReference type="KEGG" id="aagg:ETAA8_33660"/>
<dbReference type="EMBL" id="CP036274">
    <property type="protein sequence ID" value="QDU28266.1"/>
    <property type="molecule type" value="Genomic_DNA"/>
</dbReference>
<evidence type="ECO:0000259" key="1">
    <source>
        <dbReference type="PROSITE" id="PS50006"/>
    </source>
</evidence>
<accession>A0A517YDF4</accession>
<sequence length="176" mass="19681">MRAFGGLLMTTDSVHPDPNLSVLIELLDPTFEKPVKSWSFVGRTSITIGRANDQDVEVSDVYVSRSHAKLSFCDNRWILVSLGRNGVLVENKQVTDYPLECGCKFRLGSGGPFLRMQTSGEQSEGTHTICFDTFPVSMFALDEANLQQEVTQIAGGNYFQTLQEKARELRLRRNST</sequence>
<dbReference type="AlphaFoldDB" id="A0A517YDF4"/>
<dbReference type="InterPro" id="IPR000253">
    <property type="entry name" value="FHA_dom"/>
</dbReference>
<dbReference type="SMART" id="SM00240">
    <property type="entry name" value="FHA"/>
    <property type="match status" value="1"/>
</dbReference>
<dbReference type="CDD" id="cd00060">
    <property type="entry name" value="FHA"/>
    <property type="match status" value="1"/>
</dbReference>
<dbReference type="Gene3D" id="2.60.200.20">
    <property type="match status" value="1"/>
</dbReference>
<evidence type="ECO:0000313" key="3">
    <source>
        <dbReference type="Proteomes" id="UP000315017"/>
    </source>
</evidence>
<gene>
    <name evidence="2" type="ORF">ETAA8_33660</name>
</gene>
<dbReference type="InterPro" id="IPR008984">
    <property type="entry name" value="SMAD_FHA_dom_sf"/>
</dbReference>